<evidence type="ECO:0000256" key="3">
    <source>
        <dbReference type="ARBA" id="ARBA00023018"/>
    </source>
</evidence>
<dbReference type="PROSITE" id="PS50086">
    <property type="entry name" value="TBC_RABGAP"/>
    <property type="match status" value="1"/>
</dbReference>
<keyword evidence="5" id="KW-0968">Cytoplasmic vesicle</keyword>
<dbReference type="SMART" id="SM00164">
    <property type="entry name" value="TBC"/>
    <property type="match status" value="1"/>
</dbReference>
<feature type="region of interest" description="Disordered" evidence="7">
    <location>
        <begin position="1"/>
        <end position="28"/>
    </location>
</feature>
<dbReference type="Proteomes" id="UP000887575">
    <property type="component" value="Unassembled WGS sequence"/>
</dbReference>
<protein>
    <submittedName>
        <fullName evidence="11">Rab-GAP TBC domain-containing protein</fullName>
    </submittedName>
</protein>
<organism evidence="10 11">
    <name type="scientific">Mesorhabditis belari</name>
    <dbReference type="NCBI Taxonomy" id="2138241"/>
    <lineage>
        <taxon>Eukaryota</taxon>
        <taxon>Metazoa</taxon>
        <taxon>Ecdysozoa</taxon>
        <taxon>Nematoda</taxon>
        <taxon>Chromadorea</taxon>
        <taxon>Rhabditida</taxon>
        <taxon>Rhabditina</taxon>
        <taxon>Rhabditomorpha</taxon>
        <taxon>Rhabditoidea</taxon>
        <taxon>Rhabditidae</taxon>
        <taxon>Mesorhabditinae</taxon>
        <taxon>Mesorhabditis</taxon>
    </lineage>
</organism>
<evidence type="ECO:0000259" key="9">
    <source>
        <dbReference type="PROSITE" id="PS51886"/>
    </source>
</evidence>
<dbReference type="InterPro" id="IPR006571">
    <property type="entry name" value="TLDc_dom"/>
</dbReference>
<dbReference type="Gene3D" id="1.10.472.80">
    <property type="entry name" value="Ypt/Rab-GAP domain of gyp1p, domain 3"/>
    <property type="match status" value="1"/>
</dbReference>
<sequence length="619" mass="70583">MSDHSSEDGGSIDGDLPPAPIRGFRRTEGSFARLSTAIRRSLRLPPRRITKQPEEEYRLHKADADLPTFSKYASLVIRPSKIPARIDEIQENKRLNRQEKVKKLLRKGGWPLHHDVRKQLWILLCRDKNYDSMRSVYESKLQEETSSSVKIHHPLFVREEGAVLNNFELNEDGAMRLLRLLGMVENDHPTLTSAPFLYPLCALLLHFMSDTDAYACTEYLLRKRRWGARGPPTFNGYIDERSRWERKNAPMGFLIKSTKEWYASAYTVLALIKKHKSSAYTLLKRRCNTTDDSVIVETMRDYLQWIFRGLPLTYVVRVMDCYLVEGQKFILRAAIAIVYIWAKSQKDSNTDRYGGMGQQERIRAVKEEIMNTAKGCEISADTFIETCIRIRNLKSSTIQRFQEHFEKQVASEVEAKVSKAKRPSKARLFTDAFQSVIVDPDQASYIMQSLPARLQLSTPQLLFRLSKDGASFTQLWTKVDEADQSLLIIKSIKGEVLGAYCSASWSERNDRKERSKSKYFGTGESFVFRVDKNDIADLPIIYQWVGNSSDEPDKAPQMFMAAGDRLMIVGSGTGDAIRISEELSCGMSGQSATFGSPPLVDSRAFDIHELEVFNVSSTQ</sequence>
<dbReference type="SUPFAM" id="SSF47923">
    <property type="entry name" value="Ypt/Rab-GAP domain of gyp1p"/>
    <property type="match status" value="1"/>
</dbReference>
<evidence type="ECO:0000259" key="8">
    <source>
        <dbReference type="PROSITE" id="PS50086"/>
    </source>
</evidence>
<dbReference type="PROSITE" id="PS51886">
    <property type="entry name" value="TLDC"/>
    <property type="match status" value="1"/>
</dbReference>
<evidence type="ECO:0000256" key="2">
    <source>
        <dbReference type="ARBA" id="ARBA00004184"/>
    </source>
</evidence>
<evidence type="ECO:0000256" key="4">
    <source>
        <dbReference type="ARBA" id="ARBA00023136"/>
    </source>
</evidence>
<evidence type="ECO:0000256" key="5">
    <source>
        <dbReference type="ARBA" id="ARBA00023329"/>
    </source>
</evidence>
<dbReference type="GO" id="GO:0012505">
    <property type="term" value="C:endomembrane system"/>
    <property type="evidence" value="ECO:0007669"/>
    <property type="project" value="UniProtKB-SubCell"/>
</dbReference>
<dbReference type="WBParaSite" id="MBELARI_LOCUS20983">
    <property type="protein sequence ID" value="MBELARI_LOCUS20983"/>
    <property type="gene ID" value="MBELARI_LOCUS20983"/>
</dbReference>
<accession>A0AAF3F362</accession>
<dbReference type="PANTHER" id="PTHR23354">
    <property type="entry name" value="NUCLEOLAR PROTEIN 7/ESTROGEN RECEPTOR COACTIVATOR-RELATED"/>
    <property type="match status" value="1"/>
</dbReference>
<feature type="domain" description="Rab-GAP TBC" evidence="8">
    <location>
        <begin position="111"/>
        <end position="326"/>
    </location>
</feature>
<evidence type="ECO:0000256" key="7">
    <source>
        <dbReference type="SAM" id="MobiDB-lite"/>
    </source>
</evidence>
<proteinExistence type="predicted"/>
<keyword evidence="4" id="KW-0472">Membrane</keyword>
<dbReference type="GO" id="GO:0045202">
    <property type="term" value="C:synapse"/>
    <property type="evidence" value="ECO:0007669"/>
    <property type="project" value="UniProtKB-SubCell"/>
</dbReference>
<keyword evidence="3" id="KW-0770">Synapse</keyword>
<evidence type="ECO:0000313" key="10">
    <source>
        <dbReference type="Proteomes" id="UP000887575"/>
    </source>
</evidence>
<dbReference type="Pfam" id="PF00566">
    <property type="entry name" value="RabGAP-TBC"/>
    <property type="match status" value="1"/>
</dbReference>
<feature type="domain" description="TLDc" evidence="9">
    <location>
        <begin position="436"/>
        <end position="616"/>
    </location>
</feature>
<evidence type="ECO:0000313" key="11">
    <source>
        <dbReference type="WBParaSite" id="MBELARI_LOCUS20983"/>
    </source>
</evidence>
<dbReference type="PANTHER" id="PTHR23354:SF122">
    <property type="entry name" value="GTPASE-ACTIVATING PROTEIN SKYWALKER"/>
    <property type="match status" value="1"/>
</dbReference>
<dbReference type="GO" id="GO:0030659">
    <property type="term" value="C:cytoplasmic vesicle membrane"/>
    <property type="evidence" value="ECO:0007669"/>
    <property type="project" value="UniProtKB-SubCell"/>
</dbReference>
<name>A0AAF3F362_9BILA</name>
<dbReference type="InterPro" id="IPR035969">
    <property type="entry name" value="Rab-GAP_TBC_sf"/>
</dbReference>
<comment type="subcellular location">
    <subcellularLocation>
        <location evidence="1">Cytoplasmic vesicle membrane</location>
    </subcellularLocation>
    <subcellularLocation>
        <location evidence="2">Endomembrane system</location>
        <topology evidence="2">Peripheral membrane protein</topology>
    </subcellularLocation>
    <subcellularLocation>
        <location evidence="6">Synapse</location>
    </subcellularLocation>
</comment>
<dbReference type="InterPro" id="IPR000195">
    <property type="entry name" value="Rab-GAP-TBC_dom"/>
</dbReference>
<dbReference type="SMART" id="SM00584">
    <property type="entry name" value="TLDc"/>
    <property type="match status" value="1"/>
</dbReference>
<keyword evidence="10" id="KW-1185">Reference proteome</keyword>
<evidence type="ECO:0000256" key="1">
    <source>
        <dbReference type="ARBA" id="ARBA00004156"/>
    </source>
</evidence>
<evidence type="ECO:0000256" key="6">
    <source>
        <dbReference type="ARBA" id="ARBA00034103"/>
    </source>
</evidence>
<dbReference type="AlphaFoldDB" id="A0AAF3F362"/>
<reference evidence="11" key="1">
    <citation type="submission" date="2024-02" db="UniProtKB">
        <authorList>
            <consortium name="WormBaseParasite"/>
        </authorList>
    </citation>
    <scope>IDENTIFICATION</scope>
</reference>
<dbReference type="Pfam" id="PF07534">
    <property type="entry name" value="TLD"/>
    <property type="match status" value="1"/>
</dbReference>